<feature type="compositionally biased region" description="Polar residues" evidence="2">
    <location>
        <begin position="239"/>
        <end position="252"/>
    </location>
</feature>
<dbReference type="Proteomes" id="UP001231189">
    <property type="component" value="Unassembled WGS sequence"/>
</dbReference>
<proteinExistence type="predicted"/>
<dbReference type="PANTHER" id="PTHR35046">
    <property type="entry name" value="ZINC KNUCKLE (CCHC-TYPE) FAMILY PROTEIN"/>
    <property type="match status" value="1"/>
</dbReference>
<comment type="caution">
    <text evidence="4">The sequence shown here is derived from an EMBL/GenBank/DDBJ whole genome shotgun (WGS) entry which is preliminary data.</text>
</comment>
<evidence type="ECO:0000259" key="3">
    <source>
        <dbReference type="PROSITE" id="PS50158"/>
    </source>
</evidence>
<evidence type="ECO:0000313" key="5">
    <source>
        <dbReference type="Proteomes" id="UP001231189"/>
    </source>
</evidence>
<evidence type="ECO:0000313" key="4">
    <source>
        <dbReference type="EMBL" id="KAK1628283.1"/>
    </source>
</evidence>
<feature type="compositionally biased region" description="Low complexity" evidence="2">
    <location>
        <begin position="534"/>
        <end position="543"/>
    </location>
</feature>
<dbReference type="Gene3D" id="4.10.60.10">
    <property type="entry name" value="Zinc finger, CCHC-type"/>
    <property type="match status" value="1"/>
</dbReference>
<dbReference type="Pfam" id="PF00098">
    <property type="entry name" value="zf-CCHC"/>
    <property type="match status" value="1"/>
</dbReference>
<dbReference type="GO" id="GO:0008270">
    <property type="term" value="F:zinc ion binding"/>
    <property type="evidence" value="ECO:0007669"/>
    <property type="project" value="UniProtKB-KW"/>
</dbReference>
<dbReference type="InterPro" id="IPR001878">
    <property type="entry name" value="Znf_CCHC"/>
</dbReference>
<dbReference type="SUPFAM" id="SSF57756">
    <property type="entry name" value="Retrovirus zinc finger-like domains"/>
    <property type="match status" value="1"/>
</dbReference>
<dbReference type="InterPro" id="IPR036875">
    <property type="entry name" value="Znf_CCHC_sf"/>
</dbReference>
<accession>A0AAD8RNH6</accession>
<protein>
    <recommendedName>
        <fullName evidence="3">CCHC-type domain-containing protein</fullName>
    </recommendedName>
</protein>
<dbReference type="Pfam" id="PF03732">
    <property type="entry name" value="Retrotrans_gag"/>
    <property type="match status" value="1"/>
</dbReference>
<dbReference type="GO" id="GO:0003676">
    <property type="term" value="F:nucleic acid binding"/>
    <property type="evidence" value="ECO:0007669"/>
    <property type="project" value="InterPro"/>
</dbReference>
<dbReference type="PANTHER" id="PTHR35046:SF19">
    <property type="entry name" value="OS08G0315200 PROTEIN"/>
    <property type="match status" value="1"/>
</dbReference>
<dbReference type="EMBL" id="JAUUTY010000005">
    <property type="protein sequence ID" value="KAK1628283.1"/>
    <property type="molecule type" value="Genomic_DNA"/>
</dbReference>
<keyword evidence="5" id="KW-1185">Reference proteome</keyword>
<dbReference type="SMART" id="SM00343">
    <property type="entry name" value="ZnF_C2HC"/>
    <property type="match status" value="1"/>
</dbReference>
<keyword evidence="1" id="KW-0863">Zinc-finger</keyword>
<gene>
    <name evidence="4" type="ORF">QYE76_002598</name>
</gene>
<reference evidence="4" key="1">
    <citation type="submission" date="2023-07" db="EMBL/GenBank/DDBJ databases">
        <title>A chromosome-level genome assembly of Lolium multiflorum.</title>
        <authorList>
            <person name="Chen Y."/>
            <person name="Copetti D."/>
            <person name="Kolliker R."/>
            <person name="Studer B."/>
        </authorList>
    </citation>
    <scope>NUCLEOTIDE SEQUENCE</scope>
    <source>
        <strain evidence="4">02402/16</strain>
        <tissue evidence="4">Leaf</tissue>
    </source>
</reference>
<sequence>MMQLLQTMMADREAERAERQANLAALQQLAQNNQGHGNHDHPGSKLKNFQNTNPPMFNKTEEPLDADDWLQTIENNLEVAGVEAAEKVLFATHYLSGPARAWWTSARAMNAGQMMTWEDFKLKFSKYHVPQGLIKKMRDEFRELKQGRMSVVEYRDRFLTLSRYAPDETDTNEKRKERFLNGLHDEMQTVLVNIPFADLEALVDSAIQMEGKLHQANENRKRRMMNQSGPHHTQKHRNNSSGGFTPRNNRPPAQTYRPNYSNNNGGPPKPGGNNNNNRNPNSHNNNGNNTNTNTGPRTGSNAIPVTPKDKSTVNCYECGVVGHFSKECPKKLAKIAANTAAPAQQQRRFAGSTPTCTTVGSAADWFLFAAAPTSCGSTRGRTTAPGPATEWDEAEYRKALAKVTTTVFTSFDDGLQPFSEDKPAPKRWQTRRPSSPLAGKEPPEMTEDEDDEVEDEGGRTESDSEARDFIRLPRGAKRGRPPRSAQEDDEGEESTPSERKEPAKKEGEPRPSDAPNHPRGRYRPPSPPQGCFGSRGPSRPGRQGHPHREVGG</sequence>
<name>A0AAD8RNH6_LOLMU</name>
<feature type="compositionally biased region" description="Low complexity" evidence="2">
    <location>
        <begin position="257"/>
        <end position="301"/>
    </location>
</feature>
<dbReference type="AlphaFoldDB" id="A0AAD8RNH6"/>
<feature type="region of interest" description="Disordered" evidence="2">
    <location>
        <begin position="33"/>
        <end position="59"/>
    </location>
</feature>
<dbReference type="InterPro" id="IPR005162">
    <property type="entry name" value="Retrotrans_gag_dom"/>
</dbReference>
<keyword evidence="1" id="KW-0862">Zinc</keyword>
<organism evidence="4 5">
    <name type="scientific">Lolium multiflorum</name>
    <name type="common">Italian ryegrass</name>
    <name type="synonym">Lolium perenne subsp. multiflorum</name>
    <dbReference type="NCBI Taxonomy" id="4521"/>
    <lineage>
        <taxon>Eukaryota</taxon>
        <taxon>Viridiplantae</taxon>
        <taxon>Streptophyta</taxon>
        <taxon>Embryophyta</taxon>
        <taxon>Tracheophyta</taxon>
        <taxon>Spermatophyta</taxon>
        <taxon>Magnoliopsida</taxon>
        <taxon>Liliopsida</taxon>
        <taxon>Poales</taxon>
        <taxon>Poaceae</taxon>
        <taxon>BOP clade</taxon>
        <taxon>Pooideae</taxon>
        <taxon>Poodae</taxon>
        <taxon>Poeae</taxon>
        <taxon>Poeae Chloroplast Group 2 (Poeae type)</taxon>
        <taxon>Loliodinae</taxon>
        <taxon>Loliinae</taxon>
        <taxon>Lolium</taxon>
    </lineage>
</organism>
<feature type="compositionally biased region" description="Acidic residues" evidence="2">
    <location>
        <begin position="444"/>
        <end position="455"/>
    </location>
</feature>
<evidence type="ECO:0000256" key="1">
    <source>
        <dbReference type="PROSITE-ProRule" id="PRU00047"/>
    </source>
</evidence>
<feature type="compositionally biased region" description="Basic and acidic residues" evidence="2">
    <location>
        <begin position="456"/>
        <end position="471"/>
    </location>
</feature>
<evidence type="ECO:0000256" key="2">
    <source>
        <dbReference type="SAM" id="MobiDB-lite"/>
    </source>
</evidence>
<dbReference type="PROSITE" id="PS50158">
    <property type="entry name" value="ZF_CCHC"/>
    <property type="match status" value="1"/>
</dbReference>
<feature type="region of interest" description="Disordered" evidence="2">
    <location>
        <begin position="225"/>
        <end position="308"/>
    </location>
</feature>
<feature type="region of interest" description="Disordered" evidence="2">
    <location>
        <begin position="412"/>
        <end position="552"/>
    </location>
</feature>
<feature type="compositionally biased region" description="Basic and acidic residues" evidence="2">
    <location>
        <begin position="496"/>
        <end position="511"/>
    </location>
</feature>
<feature type="domain" description="CCHC-type" evidence="3">
    <location>
        <begin position="315"/>
        <end position="330"/>
    </location>
</feature>
<keyword evidence="1" id="KW-0479">Metal-binding</keyword>